<gene>
    <name evidence="4" type="ORF">SAMN05421740_101479</name>
</gene>
<evidence type="ECO:0000256" key="1">
    <source>
        <dbReference type="ARBA" id="ARBA00001913"/>
    </source>
</evidence>
<name>A0A1H7G2U1_9SPHI</name>
<dbReference type="GO" id="GO:0003824">
    <property type="term" value="F:catalytic activity"/>
    <property type="evidence" value="ECO:0007669"/>
    <property type="project" value="InterPro"/>
</dbReference>
<dbReference type="AlphaFoldDB" id="A0A1H7G2U1"/>
<evidence type="ECO:0000313" key="4">
    <source>
        <dbReference type="EMBL" id="SEK30005.1"/>
    </source>
</evidence>
<organism evidence="4 5">
    <name type="scientific">Parapedobacter koreensis</name>
    <dbReference type="NCBI Taxonomy" id="332977"/>
    <lineage>
        <taxon>Bacteria</taxon>
        <taxon>Pseudomonadati</taxon>
        <taxon>Bacteroidota</taxon>
        <taxon>Sphingobacteriia</taxon>
        <taxon>Sphingobacteriales</taxon>
        <taxon>Sphingobacteriaceae</taxon>
        <taxon>Parapedobacter</taxon>
    </lineage>
</organism>
<reference evidence="5" key="1">
    <citation type="submission" date="2016-10" db="EMBL/GenBank/DDBJ databases">
        <authorList>
            <person name="Varghese N."/>
            <person name="Submissions S."/>
        </authorList>
    </citation>
    <scope>NUCLEOTIDE SEQUENCE [LARGE SCALE GENOMIC DNA]</scope>
    <source>
        <strain evidence="5">Jip14</strain>
    </source>
</reference>
<dbReference type="InterPro" id="IPR014718">
    <property type="entry name" value="GH-type_carb-bd"/>
</dbReference>
<dbReference type="GO" id="GO:0005975">
    <property type="term" value="P:carbohydrate metabolic process"/>
    <property type="evidence" value="ECO:0007669"/>
    <property type="project" value="InterPro"/>
</dbReference>
<dbReference type="Gene3D" id="2.70.98.10">
    <property type="match status" value="1"/>
</dbReference>
<evidence type="ECO:0008006" key="6">
    <source>
        <dbReference type="Google" id="ProtNLM"/>
    </source>
</evidence>
<sequence length="334" mass="37451">MWHLHLNNCIFILMKIPGLLALMIGALPVVANPDDRPFPHVEITNGLVTATLYLPDPNEGYYRGTRFDWSGVIPVLEYAGHQYHGEWFATHDPLGHDGIVGPVEEFEPLGFEQAQAGDQFVKIGVGNLVRPDERAYLFHRRYTLADPGEWHVETGEQQVSFTHVLKNSDYPYVYSKIVSLPTGEARMVLTHTLKNTGDEVIETRVYNHNFFVIDNEHTGPGYRVKIPGDTLSPQGAKGLGDVVGLEGNEIVFLRELQQGEQAYFPDLADGRLVDYALEVQNTKSGASVKISGDKPIAKMVFWSSPTTVCPEPYIDVRVEPGQTFGWTITYEYHH</sequence>
<proteinExistence type="predicted"/>
<dbReference type="Proteomes" id="UP000198916">
    <property type="component" value="Unassembled WGS sequence"/>
</dbReference>
<dbReference type="InterPro" id="IPR011013">
    <property type="entry name" value="Gal_mutarotase_sf_dom"/>
</dbReference>
<dbReference type="SUPFAM" id="SSF74650">
    <property type="entry name" value="Galactose mutarotase-like"/>
    <property type="match status" value="1"/>
</dbReference>
<dbReference type="EMBL" id="FNZR01000001">
    <property type="protein sequence ID" value="SEK30005.1"/>
    <property type="molecule type" value="Genomic_DNA"/>
</dbReference>
<keyword evidence="5" id="KW-1185">Reference proteome</keyword>
<accession>A0A1H7G2U1</accession>
<evidence type="ECO:0000256" key="3">
    <source>
        <dbReference type="ARBA" id="ARBA00022837"/>
    </source>
</evidence>
<protein>
    <recommendedName>
        <fullName evidence="6">Aldose 1-epimerase</fullName>
    </recommendedName>
</protein>
<dbReference type="GO" id="GO:0030246">
    <property type="term" value="F:carbohydrate binding"/>
    <property type="evidence" value="ECO:0007669"/>
    <property type="project" value="InterPro"/>
</dbReference>
<evidence type="ECO:0000256" key="2">
    <source>
        <dbReference type="ARBA" id="ARBA00011245"/>
    </source>
</evidence>
<evidence type="ECO:0000313" key="5">
    <source>
        <dbReference type="Proteomes" id="UP000198916"/>
    </source>
</evidence>
<comment type="subunit">
    <text evidence="2">Monomer.</text>
</comment>
<keyword evidence="3" id="KW-0106">Calcium</keyword>
<comment type="cofactor">
    <cofactor evidence="1">
        <name>Ca(2+)</name>
        <dbReference type="ChEBI" id="CHEBI:29108"/>
    </cofactor>
</comment>
<dbReference type="STRING" id="332977.SAMN05421740_101479"/>